<keyword evidence="2 4" id="KW-0547">Nucleotide-binding</keyword>
<accession>A0A8J5X9P8</accession>
<sequence>MGGIASIFRRRVPIKVLFAGLDSAGKTTILHKLKIGVEKADVMVTTMPTLSFNAEVVDYKSARFGMWDVGGQDNLRVFWRHHYTGTQVVIYVVDSNDGERLAKSAEELHAMMANRELRHACLLVLANKCDLPYAVSVKELTRRMRLDALRDVDWKVLRTCARTGQGLAEALEWVHSHAKPL</sequence>
<dbReference type="OrthoDB" id="2011769at2759"/>
<dbReference type="Pfam" id="PF00025">
    <property type="entry name" value="Arf"/>
    <property type="match status" value="1"/>
</dbReference>
<name>A0A8J5X9P8_DIALT</name>
<dbReference type="GO" id="GO:0003924">
    <property type="term" value="F:GTPase activity"/>
    <property type="evidence" value="ECO:0007669"/>
    <property type="project" value="InterPro"/>
</dbReference>
<dbReference type="GO" id="GO:0005525">
    <property type="term" value="F:GTP binding"/>
    <property type="evidence" value="ECO:0007669"/>
    <property type="project" value="UniProtKB-KW"/>
</dbReference>
<dbReference type="NCBIfam" id="TIGR00231">
    <property type="entry name" value="small_GTP"/>
    <property type="match status" value="1"/>
</dbReference>
<evidence type="ECO:0000256" key="3">
    <source>
        <dbReference type="ARBA" id="ARBA00023134"/>
    </source>
</evidence>
<dbReference type="PANTHER" id="PTHR11711">
    <property type="entry name" value="ADP RIBOSYLATION FACTOR-RELATED"/>
    <property type="match status" value="1"/>
</dbReference>
<dbReference type="SUPFAM" id="SSF52540">
    <property type="entry name" value="P-loop containing nucleoside triphosphate hydrolases"/>
    <property type="match status" value="1"/>
</dbReference>
<dbReference type="Gene3D" id="3.40.50.300">
    <property type="entry name" value="P-loop containing nucleotide triphosphate hydrolases"/>
    <property type="match status" value="1"/>
</dbReference>
<reference evidence="7" key="1">
    <citation type="submission" date="2021-05" db="EMBL/GenBank/DDBJ databases">
        <title>The genome of the haptophyte Pavlova lutheri (Diacronema luteri, Pavlovales) - a model for lipid biosynthesis in eukaryotic algae.</title>
        <authorList>
            <person name="Hulatt C.J."/>
            <person name="Posewitz M.C."/>
        </authorList>
    </citation>
    <scope>NUCLEOTIDE SEQUENCE</scope>
    <source>
        <strain evidence="7">NIVA-4/92</strain>
    </source>
</reference>
<comment type="caution">
    <text evidence="7">The sequence shown here is derived from an EMBL/GenBank/DDBJ whole genome shotgun (WGS) entry which is preliminary data.</text>
</comment>
<keyword evidence="5" id="KW-0460">Magnesium</keyword>
<evidence type="ECO:0000256" key="6">
    <source>
        <dbReference type="RuleBase" id="RU003925"/>
    </source>
</evidence>
<protein>
    <recommendedName>
        <fullName evidence="9">ADP-ribosylation factor</fullName>
    </recommendedName>
</protein>
<dbReference type="GO" id="GO:0030010">
    <property type="term" value="P:establishment of cell polarity"/>
    <property type="evidence" value="ECO:0007669"/>
    <property type="project" value="UniProtKB-ARBA"/>
</dbReference>
<feature type="binding site" evidence="4">
    <location>
        <begin position="127"/>
        <end position="130"/>
    </location>
    <ligand>
        <name>GTP</name>
        <dbReference type="ChEBI" id="CHEBI:37565"/>
    </ligand>
</feature>
<feature type="binding site" evidence="5">
    <location>
        <position position="27"/>
    </location>
    <ligand>
        <name>Mg(2+)</name>
        <dbReference type="ChEBI" id="CHEBI:18420"/>
    </ligand>
</feature>
<dbReference type="PROSITE" id="PS51417">
    <property type="entry name" value="ARF"/>
    <property type="match status" value="1"/>
</dbReference>
<gene>
    <name evidence="7" type="ORF">KFE25_012979</name>
</gene>
<organism evidence="7 8">
    <name type="scientific">Diacronema lutheri</name>
    <name type="common">Unicellular marine alga</name>
    <name type="synonym">Monochrysis lutheri</name>
    <dbReference type="NCBI Taxonomy" id="2081491"/>
    <lineage>
        <taxon>Eukaryota</taxon>
        <taxon>Haptista</taxon>
        <taxon>Haptophyta</taxon>
        <taxon>Pavlovophyceae</taxon>
        <taxon>Pavlovales</taxon>
        <taxon>Pavlovaceae</taxon>
        <taxon>Diacronema</taxon>
    </lineage>
</organism>
<dbReference type="InterPro" id="IPR006689">
    <property type="entry name" value="Small_GTPase_ARF/SAR"/>
</dbReference>
<proteinExistence type="inferred from homology"/>
<evidence type="ECO:0000256" key="2">
    <source>
        <dbReference type="ARBA" id="ARBA00022741"/>
    </source>
</evidence>
<dbReference type="InterPro" id="IPR005225">
    <property type="entry name" value="Small_GTP-bd"/>
</dbReference>
<dbReference type="InterPro" id="IPR027417">
    <property type="entry name" value="P-loop_NTPase"/>
</dbReference>
<dbReference type="GO" id="GO:0046872">
    <property type="term" value="F:metal ion binding"/>
    <property type="evidence" value="ECO:0007669"/>
    <property type="project" value="UniProtKB-KW"/>
</dbReference>
<feature type="binding site" evidence="4">
    <location>
        <begin position="20"/>
        <end position="27"/>
    </location>
    <ligand>
        <name>GTP</name>
        <dbReference type="ChEBI" id="CHEBI:37565"/>
    </ligand>
</feature>
<evidence type="ECO:0000313" key="8">
    <source>
        <dbReference type="Proteomes" id="UP000751190"/>
    </source>
</evidence>
<dbReference type="Proteomes" id="UP000751190">
    <property type="component" value="Unassembled WGS sequence"/>
</dbReference>
<dbReference type="FunFam" id="3.40.50.300:FF:000412">
    <property type="entry name" value="ADP-ribosylation factor 1"/>
    <property type="match status" value="1"/>
</dbReference>
<dbReference type="SMART" id="SM00177">
    <property type="entry name" value="ARF"/>
    <property type="match status" value="1"/>
</dbReference>
<dbReference type="SMART" id="SM00178">
    <property type="entry name" value="SAR"/>
    <property type="match status" value="1"/>
</dbReference>
<dbReference type="PRINTS" id="PR00328">
    <property type="entry name" value="SAR1GTPBP"/>
</dbReference>
<dbReference type="EMBL" id="JAGTXO010000041">
    <property type="protein sequence ID" value="KAG8459343.1"/>
    <property type="molecule type" value="Genomic_DNA"/>
</dbReference>
<feature type="binding site" evidence="4">
    <location>
        <position position="71"/>
    </location>
    <ligand>
        <name>GTP</name>
        <dbReference type="ChEBI" id="CHEBI:37565"/>
    </ligand>
</feature>
<evidence type="ECO:0000256" key="4">
    <source>
        <dbReference type="PIRSR" id="PIRSR606689-1"/>
    </source>
</evidence>
<evidence type="ECO:0000256" key="1">
    <source>
        <dbReference type="ARBA" id="ARBA00010290"/>
    </source>
</evidence>
<evidence type="ECO:0000313" key="7">
    <source>
        <dbReference type="EMBL" id="KAG8459343.1"/>
    </source>
</evidence>
<keyword evidence="3 4" id="KW-0342">GTP-binding</keyword>
<feature type="binding site" evidence="5">
    <location>
        <position position="49"/>
    </location>
    <ligand>
        <name>Mg(2+)</name>
        <dbReference type="ChEBI" id="CHEBI:18420"/>
    </ligand>
</feature>
<dbReference type="OMA" id="WRHHFTG"/>
<keyword evidence="8" id="KW-1185">Reference proteome</keyword>
<comment type="similarity">
    <text evidence="1 6">Belongs to the small GTPase superfamily. Arf family.</text>
</comment>
<evidence type="ECO:0000256" key="5">
    <source>
        <dbReference type="PIRSR" id="PIRSR606689-2"/>
    </source>
</evidence>
<keyword evidence="5" id="KW-0479">Metal-binding</keyword>
<dbReference type="AlphaFoldDB" id="A0A8J5X9P8"/>
<dbReference type="InterPro" id="IPR024156">
    <property type="entry name" value="Small_GTPase_ARF"/>
</dbReference>
<evidence type="ECO:0008006" key="9">
    <source>
        <dbReference type="Google" id="ProtNLM"/>
    </source>
</evidence>